<organism evidence="1 2">
    <name type="scientific">Lupinus albus</name>
    <name type="common">White lupine</name>
    <name type="synonym">Lupinus termis</name>
    <dbReference type="NCBI Taxonomy" id="3870"/>
    <lineage>
        <taxon>Eukaryota</taxon>
        <taxon>Viridiplantae</taxon>
        <taxon>Streptophyta</taxon>
        <taxon>Embryophyta</taxon>
        <taxon>Tracheophyta</taxon>
        <taxon>Spermatophyta</taxon>
        <taxon>Magnoliopsida</taxon>
        <taxon>eudicotyledons</taxon>
        <taxon>Gunneridae</taxon>
        <taxon>Pentapetalae</taxon>
        <taxon>rosids</taxon>
        <taxon>fabids</taxon>
        <taxon>Fabales</taxon>
        <taxon>Fabaceae</taxon>
        <taxon>Papilionoideae</taxon>
        <taxon>50 kb inversion clade</taxon>
        <taxon>genistoids sensu lato</taxon>
        <taxon>core genistoids</taxon>
        <taxon>Genisteae</taxon>
        <taxon>Lupinus</taxon>
    </lineage>
</organism>
<sequence>METFLHLHQILNIIYNITKHITVEVKTMATIIAATCLFDNCIFPCAVDPKHGTNNGGPHKWLLFMNELLGNPEKVEGIWPSKS</sequence>
<accession>A0A6A4PMV6</accession>
<proteinExistence type="predicted"/>
<evidence type="ECO:0000313" key="2">
    <source>
        <dbReference type="Proteomes" id="UP000447434"/>
    </source>
</evidence>
<keyword evidence="2" id="KW-1185">Reference proteome</keyword>
<gene>
    <name evidence="1" type="ORF">Lalb_Chr12g0201681</name>
</gene>
<dbReference type="AlphaFoldDB" id="A0A6A4PMV6"/>
<reference evidence="2" key="1">
    <citation type="journal article" date="2020" name="Nat. Commun.">
        <title>Genome sequence of the cluster root forming white lupin.</title>
        <authorList>
            <person name="Hufnagel B."/>
            <person name="Marques A."/>
            <person name="Soriano A."/>
            <person name="Marques L."/>
            <person name="Divol F."/>
            <person name="Doumas P."/>
            <person name="Sallet E."/>
            <person name="Mancinotti D."/>
            <person name="Carrere S."/>
            <person name="Marande W."/>
            <person name="Arribat S."/>
            <person name="Keller J."/>
            <person name="Huneau C."/>
            <person name="Blein T."/>
            <person name="Aime D."/>
            <person name="Laguerre M."/>
            <person name="Taylor J."/>
            <person name="Schubert V."/>
            <person name="Nelson M."/>
            <person name="Geu-Flores F."/>
            <person name="Crespi M."/>
            <person name="Gallardo-Guerrero K."/>
            <person name="Delaux P.-M."/>
            <person name="Salse J."/>
            <person name="Berges H."/>
            <person name="Guyot R."/>
            <person name="Gouzy J."/>
            <person name="Peret B."/>
        </authorList>
    </citation>
    <scope>NUCLEOTIDE SEQUENCE [LARGE SCALE GENOMIC DNA]</scope>
    <source>
        <strain evidence="2">cv. Amiga</strain>
    </source>
</reference>
<dbReference type="EMBL" id="WOCE01000012">
    <property type="protein sequence ID" value="KAE9602634.1"/>
    <property type="molecule type" value="Genomic_DNA"/>
</dbReference>
<dbReference type="Proteomes" id="UP000447434">
    <property type="component" value="Chromosome 12"/>
</dbReference>
<protein>
    <submittedName>
        <fullName evidence="1">Uncharacterized protein</fullName>
    </submittedName>
</protein>
<comment type="caution">
    <text evidence="1">The sequence shown here is derived from an EMBL/GenBank/DDBJ whole genome shotgun (WGS) entry which is preliminary data.</text>
</comment>
<evidence type="ECO:0000313" key="1">
    <source>
        <dbReference type="EMBL" id="KAE9602634.1"/>
    </source>
</evidence>
<name>A0A6A4PMV6_LUPAL</name>